<dbReference type="SUPFAM" id="SSF52317">
    <property type="entry name" value="Class I glutamine amidotransferase-like"/>
    <property type="match status" value="1"/>
</dbReference>
<sequence>MRICFYIFDDFQLLDLSGPLAAFQMVSFTEHPFPYTLKVCSFQGGMIKCTAGFALESERLDPQQACDLLLVVGGKGARRIKGSTPEGEAIKTACLNSKQFGSICTGAFVLASLGLLAGKNATTHWKQKRAFAQQYPDVQLSIDSLFVRDSNVWTSAGIISGIDLALAIIEDHLGGDISRKVAQELVVAQRRAGGQTQFSPLLLSEPESSNIRSVLNYIHTHLDADLSVTRLAEIACLSPRQFSRKFTAETGETVARVVERIRVDAAKGMLENGVGNVEKVARLCGFGSTGRMRRAFLKYWDKSSQAFK</sequence>
<feature type="domain" description="HTH araC/xylS-type" evidence="3">
    <location>
        <begin position="212"/>
        <end position="308"/>
    </location>
</feature>
<evidence type="ECO:0000259" key="3">
    <source>
        <dbReference type="PROSITE" id="PS01124"/>
    </source>
</evidence>
<dbReference type="STRING" id="574096.HA38_22810"/>
<comment type="caution">
    <text evidence="4">The sequence shown here is derived from an EMBL/GenBank/DDBJ whole genome shotgun (WGS) entry which is preliminary data.</text>
</comment>
<dbReference type="SMART" id="SM00342">
    <property type="entry name" value="HTH_ARAC"/>
    <property type="match status" value="1"/>
</dbReference>
<dbReference type="AlphaFoldDB" id="A0A2V2BH01"/>
<dbReference type="PROSITE" id="PS01124">
    <property type="entry name" value="HTH_ARAC_FAMILY_2"/>
    <property type="match status" value="1"/>
</dbReference>
<dbReference type="InterPro" id="IPR009057">
    <property type="entry name" value="Homeodomain-like_sf"/>
</dbReference>
<dbReference type="PANTHER" id="PTHR43130:SF3">
    <property type="entry name" value="HTH-TYPE TRANSCRIPTIONAL REGULATOR RV1931C"/>
    <property type="match status" value="1"/>
</dbReference>
<dbReference type="PANTHER" id="PTHR43130">
    <property type="entry name" value="ARAC-FAMILY TRANSCRIPTIONAL REGULATOR"/>
    <property type="match status" value="1"/>
</dbReference>
<dbReference type="InterPro" id="IPR052158">
    <property type="entry name" value="INH-QAR"/>
</dbReference>
<proteinExistence type="predicted"/>
<dbReference type="GO" id="GO:0043565">
    <property type="term" value="F:sequence-specific DNA binding"/>
    <property type="evidence" value="ECO:0007669"/>
    <property type="project" value="InterPro"/>
</dbReference>
<keyword evidence="2" id="KW-0804">Transcription</keyword>
<protein>
    <submittedName>
        <fullName evidence="4">Transcriptional regulator GlxA family with amidase domain</fullName>
    </submittedName>
</protein>
<keyword evidence="1" id="KW-0805">Transcription regulation</keyword>
<dbReference type="CDD" id="cd03137">
    <property type="entry name" value="GATase1_AraC_1"/>
    <property type="match status" value="1"/>
</dbReference>
<evidence type="ECO:0000256" key="2">
    <source>
        <dbReference type="ARBA" id="ARBA00023163"/>
    </source>
</evidence>
<accession>A0A2V2BH01</accession>
<dbReference type="Proteomes" id="UP000245981">
    <property type="component" value="Unassembled WGS sequence"/>
</dbReference>
<gene>
    <name evidence="4" type="ORF">C7431_101483</name>
</gene>
<dbReference type="Gene3D" id="1.10.10.60">
    <property type="entry name" value="Homeodomain-like"/>
    <property type="match status" value="1"/>
</dbReference>
<dbReference type="Pfam" id="PF01965">
    <property type="entry name" value="DJ-1_PfpI"/>
    <property type="match status" value="1"/>
</dbReference>
<dbReference type="InterPro" id="IPR029062">
    <property type="entry name" value="Class_I_gatase-like"/>
</dbReference>
<dbReference type="SUPFAM" id="SSF46689">
    <property type="entry name" value="Homeodomain-like"/>
    <property type="match status" value="1"/>
</dbReference>
<evidence type="ECO:0000256" key="1">
    <source>
        <dbReference type="ARBA" id="ARBA00023015"/>
    </source>
</evidence>
<dbReference type="InterPro" id="IPR002818">
    <property type="entry name" value="DJ-1/PfpI"/>
</dbReference>
<dbReference type="InterPro" id="IPR018060">
    <property type="entry name" value="HTH_AraC"/>
</dbReference>
<reference evidence="4 5" key="1">
    <citation type="submission" date="2018-05" db="EMBL/GenBank/DDBJ databases">
        <title>Genomic Encyclopedia of Type Strains, Phase IV (KMG-V): Genome sequencing to study the core and pangenomes of soil and plant-associated prokaryotes.</title>
        <authorList>
            <person name="Whitman W."/>
        </authorList>
    </citation>
    <scope>NUCLEOTIDE SEQUENCE [LARGE SCALE GENOMIC DNA]</scope>
    <source>
        <strain evidence="4 5">PNA 200-10</strain>
    </source>
</reference>
<dbReference type="RefSeq" id="WP_109716297.1">
    <property type="nucleotide sequence ID" value="NZ_CP193908.1"/>
</dbReference>
<name>A0A2V2BH01_9GAMM</name>
<evidence type="ECO:0000313" key="4">
    <source>
        <dbReference type="EMBL" id="PWL00671.1"/>
    </source>
</evidence>
<dbReference type="Pfam" id="PF12833">
    <property type="entry name" value="HTH_18"/>
    <property type="match status" value="1"/>
</dbReference>
<dbReference type="GO" id="GO:0003700">
    <property type="term" value="F:DNA-binding transcription factor activity"/>
    <property type="evidence" value="ECO:0007669"/>
    <property type="project" value="InterPro"/>
</dbReference>
<organism evidence="4 5">
    <name type="scientific">Pantoea allii</name>
    <dbReference type="NCBI Taxonomy" id="574096"/>
    <lineage>
        <taxon>Bacteria</taxon>
        <taxon>Pseudomonadati</taxon>
        <taxon>Pseudomonadota</taxon>
        <taxon>Gammaproteobacteria</taxon>
        <taxon>Enterobacterales</taxon>
        <taxon>Erwiniaceae</taxon>
        <taxon>Pantoea</taxon>
    </lineage>
</organism>
<dbReference type="EMBL" id="QGHF01000001">
    <property type="protein sequence ID" value="PWL00671.1"/>
    <property type="molecule type" value="Genomic_DNA"/>
</dbReference>
<dbReference type="Gene3D" id="3.40.50.880">
    <property type="match status" value="1"/>
</dbReference>
<evidence type="ECO:0000313" key="5">
    <source>
        <dbReference type="Proteomes" id="UP000245981"/>
    </source>
</evidence>
<dbReference type="OrthoDB" id="6057514at2"/>